<evidence type="ECO:0000313" key="15">
    <source>
        <dbReference type="EMBL" id="EFJ26104.1"/>
    </source>
</evidence>
<comment type="function">
    <text evidence="12">Non-catalytic component of the NSL histone acetyltransferase complex, a multiprotein complex that mediates histone H4 acetylation at 'Lys-5'- and 'Lys-8' (H4K5ac and H4K8ac) at transcription start sites and promotes transcription initiation. Required for NSL complex stability and for transcription of intraciliary transport genes in both ciliated and non-ciliated cells by regulating histone H4 acetylation at 'Lys-5'- and 'Lys-12' (H4K5ac and H4K12ac). This is necessary for cilium assembly in ciliated cells and for organization of the microtubule cytoskeleton in non-ciliated cells. Required within the NSL complex to maintain nuclear architecture stability by promoting KAT8-mediated acetylation of lamin LMNA.</text>
</comment>
<dbReference type="FunCoup" id="D8RNL7">
    <property type="interactions" value="1552"/>
</dbReference>
<dbReference type="AlphaFoldDB" id="D8RNL7"/>
<dbReference type="InterPro" id="IPR025927">
    <property type="entry name" value="Znf_KANL2-like"/>
</dbReference>
<feature type="domain" description="KANL2-like probable zinc-finger" evidence="14">
    <location>
        <begin position="145"/>
        <end position="209"/>
    </location>
</feature>
<evidence type="ECO:0000259" key="14">
    <source>
        <dbReference type="Pfam" id="PF13891"/>
    </source>
</evidence>
<evidence type="ECO:0000256" key="3">
    <source>
        <dbReference type="ARBA" id="ARBA00015508"/>
    </source>
</evidence>
<dbReference type="GO" id="GO:0005739">
    <property type="term" value="C:mitochondrion"/>
    <property type="evidence" value="ECO:0007669"/>
    <property type="project" value="UniProtKB-SubCell"/>
</dbReference>
<dbReference type="EMBL" id="GL377585">
    <property type="protein sequence ID" value="EFJ26104.1"/>
    <property type="molecule type" value="Genomic_DNA"/>
</dbReference>
<evidence type="ECO:0000256" key="11">
    <source>
        <dbReference type="ARBA" id="ARBA00033378"/>
    </source>
</evidence>
<gene>
    <name evidence="15" type="ORF">SELMODRAFT_98521</name>
</gene>
<keyword evidence="4" id="KW-1017">Isopeptide bond</keyword>
<keyword evidence="8" id="KW-0496">Mitochondrion</keyword>
<organism evidence="16">
    <name type="scientific">Selaginella moellendorffii</name>
    <name type="common">Spikemoss</name>
    <dbReference type="NCBI Taxonomy" id="88036"/>
    <lineage>
        <taxon>Eukaryota</taxon>
        <taxon>Viridiplantae</taxon>
        <taxon>Streptophyta</taxon>
        <taxon>Embryophyta</taxon>
        <taxon>Tracheophyta</taxon>
        <taxon>Lycopodiopsida</taxon>
        <taxon>Selaginellales</taxon>
        <taxon>Selaginellaceae</taxon>
        <taxon>Selaginella</taxon>
    </lineage>
</organism>
<evidence type="ECO:0000256" key="10">
    <source>
        <dbReference type="ARBA" id="ARBA00032947"/>
    </source>
</evidence>
<dbReference type="HOGENOM" id="CLU_083134_1_1_1"/>
<evidence type="ECO:0000256" key="5">
    <source>
        <dbReference type="ARBA" id="ARBA00022553"/>
    </source>
</evidence>
<evidence type="ECO:0000256" key="4">
    <source>
        <dbReference type="ARBA" id="ARBA00022499"/>
    </source>
</evidence>
<dbReference type="GO" id="GO:0006325">
    <property type="term" value="P:chromatin organization"/>
    <property type="evidence" value="ECO:0007669"/>
    <property type="project" value="UniProtKB-KW"/>
</dbReference>
<keyword evidence="7" id="KW-0156">Chromatin regulator</keyword>
<evidence type="ECO:0000256" key="9">
    <source>
        <dbReference type="ARBA" id="ARBA00023242"/>
    </source>
</evidence>
<sequence length="266" mass="29777">MARRQGIAPPVAVPAAATAAAAVAESAAPDERFVEDEGYFSQDPQECVPAVAMEGAEEDEMLSRSMVMTRAEVVKRRRRRVRQLIKLYRVQYWALLEELRAKYRRFYLRTGKSGWREENEAEESQQPGNVDMRVPERSAGEAIKCGFQGCMTKPMPLSAYCFDHILLEPRQCLYKPCAFVPRRYAVAPNGTCGKPVLRAVVPSFCAIHFQLAQRQAARVMKRAANNNTVPPLGAFAGKGAPKLHVLISEYVRAIQNKRRARAANHS</sequence>
<evidence type="ECO:0000256" key="6">
    <source>
        <dbReference type="ARBA" id="ARBA00022843"/>
    </source>
</evidence>
<protein>
    <recommendedName>
        <fullName evidence="3">KAT8 regulatory NSL complex subunit 2</fullName>
    </recommendedName>
    <alternativeName>
        <fullName evidence="11">NSL complex protein NSL2</fullName>
    </alternativeName>
    <alternativeName>
        <fullName evidence="10">Non-specific lethal 2 homolog</fullName>
    </alternativeName>
</protein>
<dbReference type="PANTHER" id="PTHR13453:SF1">
    <property type="entry name" value="KAT8 REGULATORY NSL COMPLEX SUBUNIT 2"/>
    <property type="match status" value="1"/>
</dbReference>
<dbReference type="Gramene" id="EFJ26104">
    <property type="protein sequence ID" value="EFJ26104"/>
    <property type="gene ID" value="SELMODRAFT_98521"/>
</dbReference>
<comment type="subcellular location">
    <subcellularLocation>
        <location evidence="2">Mitochondrion</location>
    </subcellularLocation>
    <subcellularLocation>
        <location evidence="1">Nucleus</location>
    </subcellularLocation>
</comment>
<dbReference type="GO" id="GO:0005634">
    <property type="term" value="C:nucleus"/>
    <property type="evidence" value="ECO:0007669"/>
    <property type="project" value="UniProtKB-SubCell"/>
</dbReference>
<dbReference type="InParanoid" id="D8RNL7"/>
<evidence type="ECO:0000313" key="16">
    <source>
        <dbReference type="Proteomes" id="UP000001514"/>
    </source>
</evidence>
<name>D8RNL7_SELML</name>
<proteinExistence type="predicted"/>
<dbReference type="STRING" id="88036.D8RNL7"/>
<dbReference type="KEGG" id="smo:SELMODRAFT_98521"/>
<accession>D8RNL7</accession>
<evidence type="ECO:0000256" key="1">
    <source>
        <dbReference type="ARBA" id="ARBA00004123"/>
    </source>
</evidence>
<keyword evidence="16" id="KW-1185">Reference proteome</keyword>
<evidence type="ECO:0000256" key="13">
    <source>
        <dbReference type="ARBA" id="ARBA00093543"/>
    </source>
</evidence>
<evidence type="ECO:0000256" key="2">
    <source>
        <dbReference type="ARBA" id="ARBA00004173"/>
    </source>
</evidence>
<comment type="subunit">
    <text evidence="13">Component of the NSL complex at least composed of KAT8/MOF, KANSL1, KANSL2, KANSL3, MCRS1, PHF20, OGT1/OGT, WDR5 and HCFC1.</text>
</comment>
<evidence type="ECO:0000256" key="12">
    <source>
        <dbReference type="ARBA" id="ARBA00093359"/>
    </source>
</evidence>
<keyword evidence="6" id="KW-0832">Ubl conjugation</keyword>
<dbReference type="InterPro" id="IPR026316">
    <property type="entry name" value="NSL2"/>
</dbReference>
<dbReference type="OMA" id="KYCHAHI"/>
<evidence type="ECO:0000256" key="8">
    <source>
        <dbReference type="ARBA" id="ARBA00023128"/>
    </source>
</evidence>
<dbReference type="Proteomes" id="UP000001514">
    <property type="component" value="Unassembled WGS sequence"/>
</dbReference>
<reference evidence="15 16" key="1">
    <citation type="journal article" date="2011" name="Science">
        <title>The Selaginella genome identifies genetic changes associated with the evolution of vascular plants.</title>
        <authorList>
            <person name="Banks J.A."/>
            <person name="Nishiyama T."/>
            <person name="Hasebe M."/>
            <person name="Bowman J.L."/>
            <person name="Gribskov M."/>
            <person name="dePamphilis C."/>
            <person name="Albert V.A."/>
            <person name="Aono N."/>
            <person name="Aoyama T."/>
            <person name="Ambrose B.A."/>
            <person name="Ashton N.W."/>
            <person name="Axtell M.J."/>
            <person name="Barker E."/>
            <person name="Barker M.S."/>
            <person name="Bennetzen J.L."/>
            <person name="Bonawitz N.D."/>
            <person name="Chapple C."/>
            <person name="Cheng C."/>
            <person name="Correa L.G."/>
            <person name="Dacre M."/>
            <person name="DeBarry J."/>
            <person name="Dreyer I."/>
            <person name="Elias M."/>
            <person name="Engstrom E.M."/>
            <person name="Estelle M."/>
            <person name="Feng L."/>
            <person name="Finet C."/>
            <person name="Floyd S.K."/>
            <person name="Frommer W.B."/>
            <person name="Fujita T."/>
            <person name="Gramzow L."/>
            <person name="Gutensohn M."/>
            <person name="Harholt J."/>
            <person name="Hattori M."/>
            <person name="Heyl A."/>
            <person name="Hirai T."/>
            <person name="Hiwatashi Y."/>
            <person name="Ishikawa M."/>
            <person name="Iwata M."/>
            <person name="Karol K.G."/>
            <person name="Koehler B."/>
            <person name="Kolukisaoglu U."/>
            <person name="Kubo M."/>
            <person name="Kurata T."/>
            <person name="Lalonde S."/>
            <person name="Li K."/>
            <person name="Li Y."/>
            <person name="Litt A."/>
            <person name="Lyons E."/>
            <person name="Manning G."/>
            <person name="Maruyama T."/>
            <person name="Michael T.P."/>
            <person name="Mikami K."/>
            <person name="Miyazaki S."/>
            <person name="Morinaga S."/>
            <person name="Murata T."/>
            <person name="Mueller-Roeber B."/>
            <person name="Nelson D.R."/>
            <person name="Obara M."/>
            <person name="Oguri Y."/>
            <person name="Olmstead R.G."/>
            <person name="Onodera N."/>
            <person name="Petersen B.L."/>
            <person name="Pils B."/>
            <person name="Prigge M."/>
            <person name="Rensing S.A."/>
            <person name="Riano-Pachon D.M."/>
            <person name="Roberts A.W."/>
            <person name="Sato Y."/>
            <person name="Scheller H.V."/>
            <person name="Schulz B."/>
            <person name="Schulz C."/>
            <person name="Shakirov E.V."/>
            <person name="Shibagaki N."/>
            <person name="Shinohara N."/>
            <person name="Shippen D.E."/>
            <person name="Soerensen I."/>
            <person name="Sotooka R."/>
            <person name="Sugimoto N."/>
            <person name="Sugita M."/>
            <person name="Sumikawa N."/>
            <person name="Tanurdzic M."/>
            <person name="Theissen G."/>
            <person name="Ulvskov P."/>
            <person name="Wakazuki S."/>
            <person name="Weng J.K."/>
            <person name="Willats W.W."/>
            <person name="Wipf D."/>
            <person name="Wolf P.G."/>
            <person name="Yang L."/>
            <person name="Zimmer A.D."/>
            <person name="Zhu Q."/>
            <person name="Mitros T."/>
            <person name="Hellsten U."/>
            <person name="Loque D."/>
            <person name="Otillar R."/>
            <person name="Salamov A."/>
            <person name="Schmutz J."/>
            <person name="Shapiro H."/>
            <person name="Lindquist E."/>
            <person name="Lucas S."/>
            <person name="Rokhsar D."/>
            <person name="Grigoriev I.V."/>
        </authorList>
    </citation>
    <scope>NUCLEOTIDE SEQUENCE [LARGE SCALE GENOMIC DNA]</scope>
</reference>
<dbReference type="Pfam" id="PF13891">
    <property type="entry name" value="zf-C3HC3H_KANSL2"/>
    <property type="match status" value="1"/>
</dbReference>
<keyword evidence="9" id="KW-0539">Nucleus</keyword>
<keyword evidence="5" id="KW-0597">Phosphoprotein</keyword>
<dbReference type="GO" id="GO:0044545">
    <property type="term" value="C:NSL complex"/>
    <property type="evidence" value="ECO:0000318"/>
    <property type="project" value="GO_Central"/>
</dbReference>
<dbReference type="PANTHER" id="PTHR13453">
    <property type="entry name" value="KAT8 REGULATORY NSL COMPLEX SUBUNIT 2"/>
    <property type="match status" value="1"/>
</dbReference>
<dbReference type="eggNOG" id="ENOG502RXKY">
    <property type="taxonomic scope" value="Eukaryota"/>
</dbReference>
<evidence type="ECO:0000256" key="7">
    <source>
        <dbReference type="ARBA" id="ARBA00022853"/>
    </source>
</evidence>